<dbReference type="EMBL" id="WWCP01000002">
    <property type="protein sequence ID" value="MYM80900.1"/>
    <property type="molecule type" value="Genomic_DNA"/>
</dbReference>
<evidence type="ECO:0000313" key="3">
    <source>
        <dbReference type="Proteomes" id="UP000474565"/>
    </source>
</evidence>
<gene>
    <name evidence="2" type="ORF">GTP44_02845</name>
</gene>
<dbReference type="AlphaFoldDB" id="A0A6L8MDL9"/>
<sequence length="418" mass="45678">MPQRAVLMIAFHYPPMRGSSGVQRTLKFSQYLPALNWQPVVLTAHPRAYGNPGDDQLGEIPSSVLVCRAFALDAARHLSWRGRYPGWLALPDRWVSWLIGALPAAMMLLRQHRPQVIWSTYPIATAHLIGYALHRLTGLPWIADLRDPMTDEGYPEHPLTRRCYLWIERLTVEHCTLAVCTTSGAVQAYRQRFPALPPTRFRLIENGYDEENFAEAAATAAPPAKDSGRPLVLLHSGVIYPSERDPAPMLDALRALHERDAISAATLRVVLRATGHDASIKPLIAARGLQEIVVLAPHLPYRAALAEMLSADGLLILQAANCNHQVPAKLYEYLRAGRPILALTDAAGDTATTLRAAGIDTIAPLDDRAGIEDGLLRFLPLLGNGNAPLADKAALAAHSRQARSVALAALLNEVISAR</sequence>
<dbReference type="SUPFAM" id="SSF53756">
    <property type="entry name" value="UDP-Glycosyltransferase/glycogen phosphorylase"/>
    <property type="match status" value="1"/>
</dbReference>
<keyword evidence="2" id="KW-0808">Transferase</keyword>
<organism evidence="2 3">
    <name type="scientific">Duganella lactea</name>
    <dbReference type="NCBI Taxonomy" id="2692173"/>
    <lineage>
        <taxon>Bacteria</taxon>
        <taxon>Pseudomonadati</taxon>
        <taxon>Pseudomonadota</taxon>
        <taxon>Betaproteobacteria</taxon>
        <taxon>Burkholderiales</taxon>
        <taxon>Oxalobacteraceae</taxon>
        <taxon>Telluria group</taxon>
        <taxon>Duganella</taxon>
    </lineage>
</organism>
<name>A0A6L8MDL9_9BURK</name>
<dbReference type="Gene3D" id="3.40.50.2000">
    <property type="entry name" value="Glycogen Phosphorylase B"/>
    <property type="match status" value="1"/>
</dbReference>
<dbReference type="InterPro" id="IPR028098">
    <property type="entry name" value="Glyco_trans_4-like_N"/>
</dbReference>
<accession>A0A6L8MDL9</accession>
<reference evidence="2 3" key="1">
    <citation type="submission" date="2019-12" db="EMBL/GenBank/DDBJ databases">
        <title>Novel species isolated from a subtropical stream in China.</title>
        <authorList>
            <person name="Lu H."/>
        </authorList>
    </citation>
    <scope>NUCLEOTIDE SEQUENCE [LARGE SCALE GENOMIC DNA]</scope>
    <source>
        <strain evidence="2 3">FT50W</strain>
    </source>
</reference>
<comment type="caution">
    <text evidence="2">The sequence shown here is derived from an EMBL/GenBank/DDBJ whole genome shotgun (WGS) entry which is preliminary data.</text>
</comment>
<dbReference type="Proteomes" id="UP000474565">
    <property type="component" value="Unassembled WGS sequence"/>
</dbReference>
<evidence type="ECO:0000259" key="1">
    <source>
        <dbReference type="Pfam" id="PF13439"/>
    </source>
</evidence>
<feature type="domain" description="Glycosyltransferase subfamily 4-like N-terminal" evidence="1">
    <location>
        <begin position="28"/>
        <end position="211"/>
    </location>
</feature>
<evidence type="ECO:0000313" key="2">
    <source>
        <dbReference type="EMBL" id="MYM80900.1"/>
    </source>
</evidence>
<protein>
    <submittedName>
        <fullName evidence="2">Glycosyltransferase</fullName>
    </submittedName>
</protein>
<dbReference type="Pfam" id="PF13439">
    <property type="entry name" value="Glyco_transf_4"/>
    <property type="match status" value="1"/>
</dbReference>
<proteinExistence type="predicted"/>
<dbReference type="GO" id="GO:0016757">
    <property type="term" value="F:glycosyltransferase activity"/>
    <property type="evidence" value="ECO:0007669"/>
    <property type="project" value="UniProtKB-ARBA"/>
</dbReference>